<evidence type="ECO:0000313" key="7">
    <source>
        <dbReference type="Proteomes" id="UP001165685"/>
    </source>
</evidence>
<evidence type="ECO:0000259" key="5">
    <source>
        <dbReference type="PROSITE" id="PS51063"/>
    </source>
</evidence>
<keyword evidence="7" id="KW-1185">Reference proteome</keyword>
<name>A0ABT4TK47_9ACTN</name>
<comment type="caution">
    <text evidence="6">The sequence shown here is derived from an EMBL/GenBank/DDBJ whole genome shotgun (WGS) entry which is preliminary data.</text>
</comment>
<sequence length="237" mass="25333">MHRQGFGALLTDEQWAVFLKAGATRVFRDGEPIVRQGDREGVVYMLAEGTVKVSVVRPDGTESLLALRGSGEALGEFSALSGLPRTATVTPTGGDCLTRALTSAHFRLLVGRMDLHRALWEHVVKRQSEGESQRAEIVALPSGRRLAATLLRLTGVLGMHVPGADGAKGGGDGAARHGAVLRVGLSQKELGDWIGMSRASVAAEFGRLRSMGIIRTGRQYVSIRDLDRLREVAQGDG</sequence>
<dbReference type="PANTHER" id="PTHR24567:SF68">
    <property type="entry name" value="DNA-BINDING TRANSCRIPTIONAL DUAL REGULATOR CRP"/>
    <property type="match status" value="1"/>
</dbReference>
<evidence type="ECO:0000256" key="2">
    <source>
        <dbReference type="ARBA" id="ARBA00023125"/>
    </source>
</evidence>
<feature type="domain" description="HTH crp-type" evidence="5">
    <location>
        <begin position="140"/>
        <end position="227"/>
    </location>
</feature>
<dbReference type="Gene3D" id="2.60.120.10">
    <property type="entry name" value="Jelly Rolls"/>
    <property type="match status" value="1"/>
</dbReference>
<evidence type="ECO:0000259" key="4">
    <source>
        <dbReference type="PROSITE" id="PS50042"/>
    </source>
</evidence>
<keyword evidence="2" id="KW-0238">DNA-binding</keyword>
<dbReference type="Pfam" id="PF00027">
    <property type="entry name" value="cNMP_binding"/>
    <property type="match status" value="1"/>
</dbReference>
<protein>
    <submittedName>
        <fullName evidence="6">Crp/Fnr family transcriptional regulator</fullName>
    </submittedName>
</protein>
<reference evidence="6" key="1">
    <citation type="submission" date="2023-01" db="EMBL/GenBank/DDBJ databases">
        <title>Draft genome sequence of Nocardiopsis sp. LSu2-4 isolated from halophytes.</title>
        <authorList>
            <person name="Duangmal K."/>
            <person name="Chantavorakit T."/>
        </authorList>
    </citation>
    <scope>NUCLEOTIDE SEQUENCE</scope>
    <source>
        <strain evidence="6">LSu2-4</strain>
    </source>
</reference>
<dbReference type="SMART" id="SM00100">
    <property type="entry name" value="cNMP"/>
    <property type="match status" value="1"/>
</dbReference>
<evidence type="ECO:0000313" key="6">
    <source>
        <dbReference type="EMBL" id="MDA2805075.1"/>
    </source>
</evidence>
<evidence type="ECO:0000256" key="3">
    <source>
        <dbReference type="ARBA" id="ARBA00023163"/>
    </source>
</evidence>
<evidence type="ECO:0000256" key="1">
    <source>
        <dbReference type="ARBA" id="ARBA00023015"/>
    </source>
</evidence>
<dbReference type="InterPro" id="IPR000595">
    <property type="entry name" value="cNMP-bd_dom"/>
</dbReference>
<dbReference type="CDD" id="cd00038">
    <property type="entry name" value="CAP_ED"/>
    <property type="match status" value="1"/>
</dbReference>
<dbReference type="SUPFAM" id="SSF46785">
    <property type="entry name" value="Winged helix' DNA-binding domain"/>
    <property type="match status" value="1"/>
</dbReference>
<dbReference type="InterPro" id="IPR018490">
    <property type="entry name" value="cNMP-bd_dom_sf"/>
</dbReference>
<dbReference type="Pfam" id="PF13545">
    <property type="entry name" value="HTH_Crp_2"/>
    <property type="match status" value="1"/>
</dbReference>
<dbReference type="PROSITE" id="PS51063">
    <property type="entry name" value="HTH_CRP_2"/>
    <property type="match status" value="1"/>
</dbReference>
<gene>
    <name evidence="6" type="ORF">O4U47_11170</name>
</gene>
<feature type="domain" description="Cyclic nucleotide-binding" evidence="4">
    <location>
        <begin position="6"/>
        <end position="112"/>
    </location>
</feature>
<dbReference type="Proteomes" id="UP001165685">
    <property type="component" value="Unassembled WGS sequence"/>
</dbReference>
<dbReference type="RefSeq" id="WP_270677722.1">
    <property type="nucleotide sequence ID" value="NZ_JAQFWP010000016.1"/>
</dbReference>
<dbReference type="Gene3D" id="1.10.10.10">
    <property type="entry name" value="Winged helix-like DNA-binding domain superfamily/Winged helix DNA-binding domain"/>
    <property type="match status" value="1"/>
</dbReference>
<dbReference type="PROSITE" id="PS50042">
    <property type="entry name" value="CNMP_BINDING_3"/>
    <property type="match status" value="1"/>
</dbReference>
<dbReference type="EMBL" id="JAQFWP010000016">
    <property type="protein sequence ID" value="MDA2805075.1"/>
    <property type="molecule type" value="Genomic_DNA"/>
</dbReference>
<keyword evidence="1" id="KW-0805">Transcription regulation</keyword>
<dbReference type="SMART" id="SM00419">
    <property type="entry name" value="HTH_CRP"/>
    <property type="match status" value="1"/>
</dbReference>
<keyword evidence="3" id="KW-0804">Transcription</keyword>
<dbReference type="InterPro" id="IPR036388">
    <property type="entry name" value="WH-like_DNA-bd_sf"/>
</dbReference>
<dbReference type="InterPro" id="IPR036390">
    <property type="entry name" value="WH_DNA-bd_sf"/>
</dbReference>
<dbReference type="InterPro" id="IPR050397">
    <property type="entry name" value="Env_Response_Regulators"/>
</dbReference>
<organism evidence="6 7">
    <name type="scientific">Nocardiopsis suaedae</name>
    <dbReference type="NCBI Taxonomy" id="3018444"/>
    <lineage>
        <taxon>Bacteria</taxon>
        <taxon>Bacillati</taxon>
        <taxon>Actinomycetota</taxon>
        <taxon>Actinomycetes</taxon>
        <taxon>Streptosporangiales</taxon>
        <taxon>Nocardiopsidaceae</taxon>
        <taxon>Nocardiopsis</taxon>
    </lineage>
</organism>
<accession>A0ABT4TK47</accession>
<dbReference type="SUPFAM" id="SSF51206">
    <property type="entry name" value="cAMP-binding domain-like"/>
    <property type="match status" value="1"/>
</dbReference>
<proteinExistence type="predicted"/>
<dbReference type="InterPro" id="IPR012318">
    <property type="entry name" value="HTH_CRP"/>
</dbReference>
<dbReference type="InterPro" id="IPR014710">
    <property type="entry name" value="RmlC-like_jellyroll"/>
</dbReference>
<dbReference type="PANTHER" id="PTHR24567">
    <property type="entry name" value="CRP FAMILY TRANSCRIPTIONAL REGULATORY PROTEIN"/>
    <property type="match status" value="1"/>
</dbReference>